<dbReference type="GO" id="GO:0005829">
    <property type="term" value="C:cytosol"/>
    <property type="evidence" value="ECO:0007669"/>
    <property type="project" value="TreeGrafter"/>
</dbReference>
<dbReference type="GO" id="GO:0046452">
    <property type="term" value="P:dihydrofolate metabolic process"/>
    <property type="evidence" value="ECO:0007669"/>
    <property type="project" value="TreeGrafter"/>
</dbReference>
<dbReference type="Gene3D" id="3.40.430.10">
    <property type="entry name" value="Dihydrofolate Reductase, subunit A"/>
    <property type="match status" value="1"/>
</dbReference>
<evidence type="ECO:0000256" key="8">
    <source>
        <dbReference type="PIRNR" id="PIRNR000194"/>
    </source>
</evidence>
<evidence type="ECO:0000313" key="11">
    <source>
        <dbReference type="EMBL" id="QCI23170.1"/>
    </source>
</evidence>
<dbReference type="CDD" id="cd00209">
    <property type="entry name" value="DHFR"/>
    <property type="match status" value="1"/>
</dbReference>
<sequence>MNISIIAAISENFVIGKNNSIPWHIPLDLIWFKKHTINKSIIMGRLTWDSIKSELPMRQNIILTRKNIKNYKNVNFVNSIQKAMQLTINKREIMVIGGSQLYFQMLPLASTLYLTKIQINVQGDSYFPKYKHMKWNKVFEEKHKINKNNNYNFKFQILHRIKK</sequence>
<dbReference type="FunFam" id="3.40.430.10:FF:000001">
    <property type="entry name" value="Dihydrofolate reductase"/>
    <property type="match status" value="1"/>
</dbReference>
<dbReference type="PROSITE" id="PS00075">
    <property type="entry name" value="DHFR_1"/>
    <property type="match status" value="1"/>
</dbReference>
<evidence type="ECO:0000256" key="6">
    <source>
        <dbReference type="ARBA" id="ARBA00023002"/>
    </source>
</evidence>
<accession>A0A4D6YBZ6</accession>
<dbReference type="AlphaFoldDB" id="A0A4D6YBZ6"/>
<dbReference type="GO" id="GO:0046654">
    <property type="term" value="P:tetrahydrofolate biosynthetic process"/>
    <property type="evidence" value="ECO:0007669"/>
    <property type="project" value="UniProtKB-UniPathway"/>
</dbReference>
<dbReference type="NCBIfam" id="NF008037">
    <property type="entry name" value="PRK10769.1"/>
    <property type="match status" value="1"/>
</dbReference>
<evidence type="ECO:0000256" key="4">
    <source>
        <dbReference type="ARBA" id="ARBA00022563"/>
    </source>
</evidence>
<comment type="pathway">
    <text evidence="1 8">Cofactor biosynthesis; tetrahydrofolate biosynthesis; 5,6,7,8-tetrahydrofolate from 7,8-dihydrofolate: step 1/1.</text>
</comment>
<dbReference type="InterPro" id="IPR017925">
    <property type="entry name" value="DHFR_CS"/>
</dbReference>
<dbReference type="Pfam" id="PF00186">
    <property type="entry name" value="DHFR_1"/>
    <property type="match status" value="1"/>
</dbReference>
<dbReference type="SUPFAM" id="SSF53597">
    <property type="entry name" value="Dihydrofolate reductase-like"/>
    <property type="match status" value="1"/>
</dbReference>
<keyword evidence="6 8" id="KW-0560">Oxidoreductase</keyword>
<proteinExistence type="inferred from homology"/>
<reference evidence="11 12" key="1">
    <citation type="submission" date="2018-10" db="EMBL/GenBank/DDBJ databases">
        <title>Comparative functional genomics of the obligate endosymbiont Buchnera aphidicola.</title>
        <authorList>
            <person name="Chong R.A."/>
        </authorList>
    </citation>
    <scope>NUCLEOTIDE SEQUENCE [LARGE SCALE GENOMIC DNA]</scope>
    <source>
        <strain evidence="11 12">Mrh</strain>
    </source>
</reference>
<name>A0A4D6YBZ6_BUCMH</name>
<organism evidence="11 12">
    <name type="scientific">Buchnera aphidicola subsp. Melaphis rhois</name>
    <dbReference type="NCBI Taxonomy" id="118103"/>
    <lineage>
        <taxon>Bacteria</taxon>
        <taxon>Pseudomonadati</taxon>
        <taxon>Pseudomonadota</taxon>
        <taxon>Gammaproteobacteria</taxon>
        <taxon>Enterobacterales</taxon>
        <taxon>Erwiniaceae</taxon>
        <taxon>Buchnera</taxon>
    </lineage>
</organism>
<dbReference type="PANTHER" id="PTHR48069:SF3">
    <property type="entry name" value="DIHYDROFOLATE REDUCTASE"/>
    <property type="match status" value="1"/>
</dbReference>
<dbReference type="UniPathway" id="UPA00077">
    <property type="reaction ID" value="UER00158"/>
</dbReference>
<dbReference type="GO" id="GO:0070401">
    <property type="term" value="F:NADP+ binding"/>
    <property type="evidence" value="ECO:0007669"/>
    <property type="project" value="UniProtKB-ARBA"/>
</dbReference>
<dbReference type="PIRSF" id="PIRSF000194">
    <property type="entry name" value="DHFR"/>
    <property type="match status" value="1"/>
</dbReference>
<dbReference type="PROSITE" id="PS51330">
    <property type="entry name" value="DHFR_2"/>
    <property type="match status" value="1"/>
</dbReference>
<evidence type="ECO:0000256" key="7">
    <source>
        <dbReference type="ARBA" id="ARBA00025067"/>
    </source>
</evidence>
<dbReference type="GO" id="GO:0004146">
    <property type="term" value="F:dihydrofolate reductase activity"/>
    <property type="evidence" value="ECO:0007669"/>
    <property type="project" value="UniProtKB-EC"/>
</dbReference>
<dbReference type="InterPro" id="IPR012259">
    <property type="entry name" value="DHFR"/>
</dbReference>
<comment type="catalytic activity">
    <reaction evidence="8">
        <text>(6S)-5,6,7,8-tetrahydrofolate + NADP(+) = 7,8-dihydrofolate + NADPH + H(+)</text>
        <dbReference type="Rhea" id="RHEA:15009"/>
        <dbReference type="ChEBI" id="CHEBI:15378"/>
        <dbReference type="ChEBI" id="CHEBI:57451"/>
        <dbReference type="ChEBI" id="CHEBI:57453"/>
        <dbReference type="ChEBI" id="CHEBI:57783"/>
        <dbReference type="ChEBI" id="CHEBI:58349"/>
        <dbReference type="EC" id="1.5.1.3"/>
    </reaction>
</comment>
<dbReference type="EMBL" id="CP033004">
    <property type="protein sequence ID" value="QCI23170.1"/>
    <property type="molecule type" value="Genomic_DNA"/>
</dbReference>
<evidence type="ECO:0000259" key="10">
    <source>
        <dbReference type="PROSITE" id="PS51330"/>
    </source>
</evidence>
<dbReference type="InterPro" id="IPR024072">
    <property type="entry name" value="DHFR-like_dom_sf"/>
</dbReference>
<dbReference type="OrthoDB" id="9804315at2"/>
<dbReference type="PRINTS" id="PR00070">
    <property type="entry name" value="DHFR"/>
</dbReference>
<keyword evidence="5 8" id="KW-0521">NADP</keyword>
<evidence type="ECO:0000256" key="5">
    <source>
        <dbReference type="ARBA" id="ARBA00022857"/>
    </source>
</evidence>
<keyword evidence="4 8" id="KW-0554">One-carbon metabolism</keyword>
<comment type="function">
    <text evidence="7 8">Key enzyme in folate metabolism. Catalyzes an essential reaction for de novo glycine and purine synthesis, and for DNA precursor synthesis.</text>
</comment>
<evidence type="ECO:0000256" key="1">
    <source>
        <dbReference type="ARBA" id="ARBA00004903"/>
    </source>
</evidence>
<dbReference type="InterPro" id="IPR001796">
    <property type="entry name" value="DHFR_dom"/>
</dbReference>
<dbReference type="RefSeq" id="WP_158336367.1">
    <property type="nucleotide sequence ID" value="NZ_CP033004.1"/>
</dbReference>
<evidence type="ECO:0000256" key="2">
    <source>
        <dbReference type="ARBA" id="ARBA00009539"/>
    </source>
</evidence>
<dbReference type="GO" id="GO:0006730">
    <property type="term" value="P:one-carbon metabolic process"/>
    <property type="evidence" value="ECO:0007669"/>
    <property type="project" value="UniProtKB-KW"/>
</dbReference>
<gene>
    <name evidence="11" type="ORF">D9V73_00675</name>
</gene>
<dbReference type="EC" id="1.5.1.3" evidence="3 8"/>
<evidence type="ECO:0000256" key="9">
    <source>
        <dbReference type="RuleBase" id="RU004474"/>
    </source>
</evidence>
<dbReference type="Proteomes" id="UP000298566">
    <property type="component" value="Chromosome"/>
</dbReference>
<dbReference type="PANTHER" id="PTHR48069">
    <property type="entry name" value="DIHYDROFOLATE REDUCTASE"/>
    <property type="match status" value="1"/>
</dbReference>
<comment type="similarity">
    <text evidence="2 8 9">Belongs to the dihydrofolate reductase family.</text>
</comment>
<feature type="domain" description="DHFR" evidence="10">
    <location>
        <begin position="2"/>
        <end position="160"/>
    </location>
</feature>
<evidence type="ECO:0000313" key="12">
    <source>
        <dbReference type="Proteomes" id="UP000298566"/>
    </source>
</evidence>
<dbReference type="GO" id="GO:0046655">
    <property type="term" value="P:folic acid metabolic process"/>
    <property type="evidence" value="ECO:0007669"/>
    <property type="project" value="TreeGrafter"/>
</dbReference>
<evidence type="ECO:0000256" key="3">
    <source>
        <dbReference type="ARBA" id="ARBA00012856"/>
    </source>
</evidence>
<protein>
    <recommendedName>
        <fullName evidence="3 8">Dihydrofolate reductase</fullName>
        <ecNumber evidence="3 8">1.5.1.3</ecNumber>
    </recommendedName>
</protein>